<accession>A0A0P7BNW5</accession>
<dbReference type="OrthoDB" id="5103372at2759"/>
<organism evidence="2 3">
    <name type="scientific">Neonectria ditissima</name>
    <dbReference type="NCBI Taxonomy" id="78410"/>
    <lineage>
        <taxon>Eukaryota</taxon>
        <taxon>Fungi</taxon>
        <taxon>Dikarya</taxon>
        <taxon>Ascomycota</taxon>
        <taxon>Pezizomycotina</taxon>
        <taxon>Sordariomycetes</taxon>
        <taxon>Hypocreomycetidae</taxon>
        <taxon>Hypocreales</taxon>
        <taxon>Nectriaceae</taxon>
        <taxon>Neonectria</taxon>
    </lineage>
</organism>
<evidence type="ECO:0000313" key="2">
    <source>
        <dbReference type="EMBL" id="KPM43038.1"/>
    </source>
</evidence>
<protein>
    <submittedName>
        <fullName evidence="2">Uncharacterized protein</fullName>
    </submittedName>
</protein>
<gene>
    <name evidence="2" type="ORF">AK830_g3502</name>
</gene>
<dbReference type="EMBL" id="LKCW01000039">
    <property type="protein sequence ID" value="KPM43038.1"/>
    <property type="molecule type" value="Genomic_DNA"/>
</dbReference>
<comment type="caution">
    <text evidence="2">The sequence shown here is derived from an EMBL/GenBank/DDBJ whole genome shotgun (WGS) entry which is preliminary data.</text>
</comment>
<evidence type="ECO:0000313" key="3">
    <source>
        <dbReference type="Proteomes" id="UP000050424"/>
    </source>
</evidence>
<sequence>MYCDIPAWLESINAGQKRPRDPEEVTNTHQDLHRRLVHNVVGGSSSVQGHSSSRPANPWPRFPKFVDPSLIDPNLGYPVPTGPALDIRITVGAGGWGWVPEPDPFRYVDQEADPAWPARAPHQPKHREPAPARGILKGSQTMRHKKRVCFADDRLALCVASGKPMPPRGPNWELANFRFRKAKCILGRRLQAEDAEASGQEPQDGPVPCRESAARESQEDDGMFEDYDEVIEQNHEVAAANRLRYCEEAVARGSLDLSMFVHRGGSSKMERRLGRRLEMAVVNRWAVGSYDADERAFAVHGDQRAMVLPEWYANPSTSLSYAGSVCPSEDTISRCDPTNRMMATRYYYY</sequence>
<keyword evidence="3" id="KW-1185">Reference proteome</keyword>
<dbReference type="Proteomes" id="UP000050424">
    <property type="component" value="Unassembled WGS sequence"/>
</dbReference>
<evidence type="ECO:0000256" key="1">
    <source>
        <dbReference type="SAM" id="MobiDB-lite"/>
    </source>
</evidence>
<name>A0A0P7BNW5_9HYPO</name>
<proteinExistence type="predicted"/>
<reference evidence="2 3" key="1">
    <citation type="submission" date="2015-09" db="EMBL/GenBank/DDBJ databases">
        <title>Draft genome of a European isolate of the apple canker pathogen Neonectria ditissima.</title>
        <authorList>
            <person name="Gomez-Cortecero A."/>
            <person name="Harrison R.J."/>
            <person name="Armitage A.D."/>
        </authorList>
    </citation>
    <scope>NUCLEOTIDE SEQUENCE [LARGE SCALE GENOMIC DNA]</scope>
    <source>
        <strain evidence="2 3">R09/05</strain>
    </source>
</reference>
<dbReference type="AlphaFoldDB" id="A0A0P7BNW5"/>
<feature type="region of interest" description="Disordered" evidence="1">
    <location>
        <begin position="192"/>
        <end position="220"/>
    </location>
</feature>